<organism evidence="2 3">
    <name type="scientific">Kineosphaera limosa NBRC 100340</name>
    <dbReference type="NCBI Taxonomy" id="1184609"/>
    <lineage>
        <taxon>Bacteria</taxon>
        <taxon>Bacillati</taxon>
        <taxon>Actinomycetota</taxon>
        <taxon>Actinomycetes</taxon>
        <taxon>Micrococcales</taxon>
        <taxon>Dermatophilaceae</taxon>
        <taxon>Kineosphaera</taxon>
    </lineage>
</organism>
<dbReference type="Proteomes" id="UP000008366">
    <property type="component" value="Unassembled WGS sequence"/>
</dbReference>
<protein>
    <submittedName>
        <fullName evidence="2">Uncharacterized protein</fullName>
    </submittedName>
</protein>
<reference evidence="2 3" key="1">
    <citation type="submission" date="2012-08" db="EMBL/GenBank/DDBJ databases">
        <title>Whole genome shotgun sequence of Kineosphaera limosa NBRC 100340.</title>
        <authorList>
            <person name="Yoshida I."/>
            <person name="Isaki S."/>
            <person name="Hosoyama A."/>
            <person name="Tsuchikane K."/>
            <person name="Katsumata H."/>
            <person name="Ando Y."/>
            <person name="Ohji S."/>
            <person name="Hamada M."/>
            <person name="Tamura T."/>
            <person name="Yamazoe A."/>
            <person name="Yamazaki S."/>
            <person name="Fujita N."/>
        </authorList>
    </citation>
    <scope>NUCLEOTIDE SEQUENCE [LARGE SCALE GENOMIC DNA]</scope>
    <source>
        <strain evidence="2 3">NBRC 100340</strain>
    </source>
</reference>
<accession>K6WSA5</accession>
<comment type="caution">
    <text evidence="2">The sequence shown here is derived from an EMBL/GenBank/DDBJ whole genome shotgun (WGS) entry which is preliminary data.</text>
</comment>
<proteinExistence type="predicted"/>
<dbReference type="STRING" id="1184609.KILIM_015_00420"/>
<keyword evidence="3" id="KW-1185">Reference proteome</keyword>
<evidence type="ECO:0000313" key="2">
    <source>
        <dbReference type="EMBL" id="GAB94982.1"/>
    </source>
</evidence>
<gene>
    <name evidence="2" type="ORF">KILIM_015_00420</name>
</gene>
<keyword evidence="1" id="KW-0812">Transmembrane</keyword>
<evidence type="ECO:0000313" key="3">
    <source>
        <dbReference type="Proteomes" id="UP000008366"/>
    </source>
</evidence>
<feature type="transmembrane region" description="Helical" evidence="1">
    <location>
        <begin position="207"/>
        <end position="227"/>
    </location>
</feature>
<sequence length="376" mass="40169">MTQERALAVLRAQRRALMVRRGGYWMVLVGIAAAGLWAWASPPYGLELGPVPAYLSAVIVVAVMVLADRRLPLVTEGSPALGVNALQPAYVLAGGAEGVAVRPAGAATATNGDDGRRWWSLARGQQPVAVGQQVWVNAELSSESKTPMVWLGDATQPPRVVWPQTTATQEDGTRLRLTGPDEAAFSVGAPAPPEVVAAARRTGRRTVALSALWVLAVMLLAIFAVLLDIRMNQNSSAVSGVALVLATGGVLKDSGPRLVAAWRMSRARTLRRAILAARRRGAPFKEDGVVTVRVAPDRSSSGLWSWTLVGKPPRRDSPQEIWLTESARPHRLAAIFLPNSGDGSPKLLAPNSPVREFIDREADVVDSPASRPRSPR</sequence>
<name>K6WSA5_9MICO</name>
<keyword evidence="1" id="KW-0472">Membrane</keyword>
<feature type="transmembrane region" description="Helical" evidence="1">
    <location>
        <begin position="21"/>
        <end position="39"/>
    </location>
</feature>
<feature type="transmembrane region" description="Helical" evidence="1">
    <location>
        <begin position="51"/>
        <end position="67"/>
    </location>
</feature>
<dbReference type="RefSeq" id="WP_006591514.1">
    <property type="nucleotide sequence ID" value="NZ_BAHD01000015.1"/>
</dbReference>
<dbReference type="EMBL" id="BAHD01000015">
    <property type="protein sequence ID" value="GAB94982.1"/>
    <property type="molecule type" value="Genomic_DNA"/>
</dbReference>
<keyword evidence="1" id="KW-1133">Transmembrane helix</keyword>
<dbReference type="AlphaFoldDB" id="K6WSA5"/>
<evidence type="ECO:0000256" key="1">
    <source>
        <dbReference type="SAM" id="Phobius"/>
    </source>
</evidence>